<dbReference type="Gene3D" id="3.90.70.10">
    <property type="entry name" value="Cysteine proteinases"/>
    <property type="match status" value="1"/>
</dbReference>
<proteinExistence type="predicted"/>
<dbReference type="Pfam" id="PF13457">
    <property type="entry name" value="GW"/>
    <property type="match status" value="7"/>
</dbReference>
<dbReference type="Gene3D" id="2.30.30.170">
    <property type="match status" value="7"/>
</dbReference>
<dbReference type="PROSITE" id="PS51780">
    <property type="entry name" value="GW"/>
    <property type="match status" value="5"/>
</dbReference>
<feature type="domain" description="GW" evidence="2">
    <location>
        <begin position="286"/>
        <end position="369"/>
    </location>
</feature>
<comment type="caution">
    <text evidence="3">The sequence shown here is derived from an EMBL/GenBank/DDBJ whole genome shotgun (WGS) entry which is preliminary data.</text>
</comment>
<organism evidence="3 4">
    <name type="scientific">Lacticaseibacillus manihotivorans DSM 13343 = JCM 12514</name>
    <dbReference type="NCBI Taxonomy" id="1423769"/>
    <lineage>
        <taxon>Bacteria</taxon>
        <taxon>Bacillati</taxon>
        <taxon>Bacillota</taxon>
        <taxon>Bacilli</taxon>
        <taxon>Lactobacillales</taxon>
        <taxon>Lactobacillaceae</taxon>
        <taxon>Lacticaseibacillus</taxon>
    </lineage>
</organism>
<sequence>MMGTLFVQGHADQVEASDNHYASIISRSSVQETVKITQQGRNDGLFINAPYRTTAATMSTTTMAKEYDGQFVNVIAHARTADGDWIEFKLNQLNYWMDARGAKVFKFNPISEKITQHANAQIIQTNRHDGLFTDGPYHTSLTTLSTNLMAARYDNQGVQLLATAKAGGIKWAQIKLSDGHIYWIDARGLRVLVLKTTSAIRQVNQPARVDQSSRNDGLFSAGPYLSSLKSLHADAMARSLNGRGVTIRQEATVDDLHWAQIELSDHRLFWIDARGIKALRLGTIRNQQPLRNQAGRITQSKRNDGLFTDGPFWTSLTTLGANAMAKQYAGQGVLVLASATSGNTQWLQVQMNDGKRYWIDAKGVNRLTLKPITSHQTVAQDARLSGAKQNDGLFASGPYLSNVNALAASGLAKQYEGQGGRMSETATSGGIKWVHITFSNRKAYWVDARLTQVVTITPVTERQTVNRNALVTENGRHDGLFIDGPYKSSYTTLTSAGNLRQFDHQVVHVRQVATAGGISWSQIKVTDGKQYWVDSRALTTTNYDMVLTKADISSGAQIVQNGRHDGLFASGPYHTSPATATTTKFANQYNGQYVTVIAQATTRLGKWVQIQMGNGNSYWLDAAGVKLLTTPISRVINVPNYNQFKAGAPVGCEGVSLYQALRAKGYAGKYSLRAFLNTIPKANTPFSGFVGSPFVANNNTYTAIFAAPLAKWGSRFGKVSNVSGRSVNQLMQLVLSGDSVVAYVTEHFAPVRWGNWSFGRVPNNNHAVTIAGADLANQKLYLSDPIDGKYWISVQKFSRIYDARNKMAVVVQ</sequence>
<protein>
    <submittedName>
        <fullName evidence="3">Lyzozyme M1 (1,4-beta-N-acetylmuramidase)</fullName>
    </submittedName>
</protein>
<dbReference type="InterPro" id="IPR039564">
    <property type="entry name" value="Peptidase_C39-like"/>
</dbReference>
<reference evidence="3 4" key="1">
    <citation type="journal article" date="2015" name="Genome Announc.">
        <title>Expanding the biotechnology potential of lactobacilli through comparative genomics of 213 strains and associated genera.</title>
        <authorList>
            <person name="Sun Z."/>
            <person name="Harris H.M."/>
            <person name="McCann A."/>
            <person name="Guo C."/>
            <person name="Argimon S."/>
            <person name="Zhang W."/>
            <person name="Yang X."/>
            <person name="Jeffery I.B."/>
            <person name="Cooney J.C."/>
            <person name="Kagawa T.F."/>
            <person name="Liu W."/>
            <person name="Song Y."/>
            <person name="Salvetti E."/>
            <person name="Wrobel A."/>
            <person name="Rasinkangas P."/>
            <person name="Parkhill J."/>
            <person name="Rea M.C."/>
            <person name="O'Sullivan O."/>
            <person name="Ritari J."/>
            <person name="Douillard F.P."/>
            <person name="Paul Ross R."/>
            <person name="Yang R."/>
            <person name="Briner A.E."/>
            <person name="Felis G.E."/>
            <person name="de Vos W.M."/>
            <person name="Barrangou R."/>
            <person name="Klaenhammer T.R."/>
            <person name="Caufield P.W."/>
            <person name="Cui Y."/>
            <person name="Zhang H."/>
            <person name="O'Toole P.W."/>
        </authorList>
    </citation>
    <scope>NUCLEOTIDE SEQUENCE [LARGE SCALE GENOMIC DNA]</scope>
    <source>
        <strain evidence="3 4">DSM 13343</strain>
    </source>
</reference>
<accession>A0A0R1QKR2</accession>
<dbReference type="InterPro" id="IPR025987">
    <property type="entry name" value="GW_dom"/>
</dbReference>
<feature type="domain" description="GW" evidence="2">
    <location>
        <begin position="26"/>
        <end position="107"/>
    </location>
</feature>
<dbReference type="SUPFAM" id="SSF82057">
    <property type="entry name" value="Prokaryotic SH3-related domain"/>
    <property type="match status" value="7"/>
</dbReference>
<dbReference type="InterPro" id="IPR038200">
    <property type="entry name" value="GW_dom_sf"/>
</dbReference>
<evidence type="ECO:0000313" key="4">
    <source>
        <dbReference type="Proteomes" id="UP000051790"/>
    </source>
</evidence>
<evidence type="ECO:0000313" key="3">
    <source>
        <dbReference type="EMBL" id="KRL43316.1"/>
    </source>
</evidence>
<dbReference type="EMBL" id="AZEU01000202">
    <property type="protein sequence ID" value="KRL43316.1"/>
    <property type="molecule type" value="Genomic_DNA"/>
</dbReference>
<dbReference type="Pfam" id="PF13529">
    <property type="entry name" value="Peptidase_C39_2"/>
    <property type="match status" value="1"/>
</dbReference>
<dbReference type="PATRIC" id="fig|1423769.4.peg.1839"/>
<evidence type="ECO:0000256" key="1">
    <source>
        <dbReference type="ARBA" id="ARBA00022729"/>
    </source>
</evidence>
<dbReference type="AlphaFoldDB" id="A0A0R1QKR2"/>
<feature type="domain" description="GW" evidence="2">
    <location>
        <begin position="112"/>
        <end position="194"/>
    </location>
</feature>
<dbReference type="Proteomes" id="UP000051790">
    <property type="component" value="Unassembled WGS sequence"/>
</dbReference>
<evidence type="ECO:0000259" key="2">
    <source>
        <dbReference type="PROSITE" id="PS51780"/>
    </source>
</evidence>
<feature type="domain" description="GW" evidence="2">
    <location>
        <begin position="548"/>
        <end position="630"/>
    </location>
</feature>
<gene>
    <name evidence="3" type="ORF">FD01_GL001719</name>
</gene>
<name>A0A0R1QKR2_9LACO</name>
<keyword evidence="1" id="KW-0732">Signal</keyword>
<keyword evidence="4" id="KW-1185">Reference proteome</keyword>
<feature type="domain" description="GW" evidence="2">
    <location>
        <begin position="461"/>
        <end position="543"/>
    </location>
</feature>